<sequence length="138" mass="15216">MKTALAIMMLIAPVVIQAKEATIYYLETREGVSGQTMDEFARSIRKRVSRLSHRNSAEVCGAIYLRDGRYGVDLVTTKNDMACNMETPEGFTGVTIHTHPVTSPGLFSDNDYAAGEGYLVVTGNLYHQNGKGTVRKLR</sequence>
<dbReference type="Proteomes" id="UP000827319">
    <property type="component" value="Segment"/>
</dbReference>
<evidence type="ECO:0000313" key="2">
    <source>
        <dbReference type="Proteomes" id="UP000827319"/>
    </source>
</evidence>
<proteinExistence type="predicted"/>
<dbReference type="EMBL" id="MZ326859">
    <property type="protein sequence ID" value="QYW02056.1"/>
    <property type="molecule type" value="Genomic_DNA"/>
</dbReference>
<organism evidence="1 2">
    <name type="scientific">Stenotrophomonas phage Siara</name>
    <dbReference type="NCBI Taxonomy" id="2859658"/>
    <lineage>
        <taxon>Viruses</taxon>
        <taxon>Duplodnaviria</taxon>
        <taxon>Heunggongvirae</taxon>
        <taxon>Uroviricota</taxon>
        <taxon>Caudoviricetes</taxon>
        <taxon>Beaumontvirinae</taxon>
        <taxon>Siaravirus</taxon>
        <taxon>Siaravirus siara</taxon>
    </lineage>
</organism>
<gene>
    <name evidence="1" type="ORF">CPT_Siara_053</name>
</gene>
<evidence type="ECO:0000313" key="1">
    <source>
        <dbReference type="EMBL" id="QYW02056.1"/>
    </source>
</evidence>
<protein>
    <recommendedName>
        <fullName evidence="3">DUF4329 domain-containing protein</fullName>
    </recommendedName>
</protein>
<accession>A0AAE7WM80</accession>
<keyword evidence="2" id="KW-1185">Reference proteome</keyword>
<name>A0AAE7WM80_9CAUD</name>
<evidence type="ECO:0008006" key="3">
    <source>
        <dbReference type="Google" id="ProtNLM"/>
    </source>
</evidence>
<reference evidence="1" key="1">
    <citation type="submission" date="2021-06" db="EMBL/GenBank/DDBJ databases">
        <title>Complete genome sequence of Stenotrophomonas maltophilia phage Siara.</title>
        <authorList>
            <person name="Marmion J."/>
            <person name="Tate N."/>
            <person name="Clark J."/>
            <person name="Le T."/>
            <person name="Liu M."/>
            <person name="Burrowes B."/>
            <person name="Gill J."/>
        </authorList>
    </citation>
    <scope>NUCLEOTIDE SEQUENCE</scope>
</reference>